<accession>A0A1W7CTJ0</accession>
<dbReference type="GO" id="GO:0005576">
    <property type="term" value="C:extracellular region"/>
    <property type="evidence" value="ECO:0007669"/>
    <property type="project" value="TreeGrafter"/>
</dbReference>
<dbReference type="PANTHER" id="PTHR30085:SF6">
    <property type="entry name" value="ABC TRANSPORTER GLUTAMINE-BINDING PROTEIN GLNH"/>
    <property type="match status" value="1"/>
</dbReference>
<evidence type="ECO:0000256" key="3">
    <source>
        <dbReference type="ARBA" id="ARBA00022729"/>
    </source>
</evidence>
<evidence type="ECO:0000256" key="2">
    <source>
        <dbReference type="ARBA" id="ARBA00022448"/>
    </source>
</evidence>
<reference evidence="6 7" key="1">
    <citation type="submission" date="2017-05" db="EMBL/GenBank/DDBJ databases">
        <title>Complete genome sequence of Streptomyces sp. SCSIO 03032 revealed the diverse biosynthetic pathways for its bioactive secondary metabolites.</title>
        <authorList>
            <person name="Ma L."/>
            <person name="Zhu Y."/>
            <person name="Zhang W."/>
            <person name="Zhang G."/>
            <person name="Tian X."/>
            <person name="Zhang S."/>
            <person name="Zhang C."/>
        </authorList>
    </citation>
    <scope>NUCLEOTIDE SEQUENCE [LARGE SCALE GENOMIC DNA]</scope>
    <source>
        <strain evidence="6 7">SCSIO 03032</strain>
    </source>
</reference>
<feature type="signal peptide" evidence="4">
    <location>
        <begin position="1"/>
        <end position="22"/>
    </location>
</feature>
<keyword evidence="3 4" id="KW-0732">Signal</keyword>
<dbReference type="GO" id="GO:0006865">
    <property type="term" value="P:amino acid transport"/>
    <property type="evidence" value="ECO:0007669"/>
    <property type="project" value="TreeGrafter"/>
</dbReference>
<sequence>MRLRRTTTLAASLLAITLTATACGGGDDDSGDGGGGDEIVIGIKFDQPGLGLLTPDGDHVGFDVDVATYIAGELGYEPDQIVFQEAPSPERENLLSRGDVDMIVATYSISEEREESVDFAGPYLLAHQDLLVRADYEVPNEEAINDMTLCSVSGSTSAANVQRDIAPDARLQEFNTYSECLNGLERGRIDALTTDDSILAGYAAQPEHQGKFRLAGLELSNEYYGVGLPKDSEDLDAVNDAITAMVEEGAWDEAVAEHFGPAGYEPEAAPEIGTRPEA</sequence>
<dbReference type="SUPFAM" id="SSF53850">
    <property type="entry name" value="Periplasmic binding protein-like II"/>
    <property type="match status" value="1"/>
</dbReference>
<dbReference type="InterPro" id="IPR051455">
    <property type="entry name" value="Bact_solute-bind_prot3"/>
</dbReference>
<name>A0A1W7CTJ0_9ACTN</name>
<dbReference type="Pfam" id="PF00497">
    <property type="entry name" value="SBP_bac_3"/>
    <property type="match status" value="1"/>
</dbReference>
<protein>
    <submittedName>
        <fullName evidence="6">Glutamate-binding protein</fullName>
    </submittedName>
</protein>
<dbReference type="RefSeq" id="WP_086157657.1">
    <property type="nucleotide sequence ID" value="NZ_CP021121.1"/>
</dbReference>
<feature type="domain" description="Solute-binding protein family 3/N-terminal" evidence="5">
    <location>
        <begin position="38"/>
        <end position="262"/>
    </location>
</feature>
<dbReference type="SMART" id="SM00062">
    <property type="entry name" value="PBPb"/>
    <property type="match status" value="1"/>
</dbReference>
<organism evidence="6 7">
    <name type="scientific">Streptomyces marincola</name>
    <dbReference type="NCBI Taxonomy" id="2878388"/>
    <lineage>
        <taxon>Bacteria</taxon>
        <taxon>Bacillati</taxon>
        <taxon>Actinomycetota</taxon>
        <taxon>Actinomycetes</taxon>
        <taxon>Kitasatosporales</taxon>
        <taxon>Streptomycetaceae</taxon>
        <taxon>Streptomyces</taxon>
    </lineage>
</organism>
<keyword evidence="2" id="KW-0813">Transport</keyword>
<dbReference type="InterPro" id="IPR001638">
    <property type="entry name" value="Solute-binding_3/MltF_N"/>
</dbReference>
<dbReference type="OrthoDB" id="9807888at2"/>
<dbReference type="GO" id="GO:0030288">
    <property type="term" value="C:outer membrane-bounded periplasmic space"/>
    <property type="evidence" value="ECO:0007669"/>
    <property type="project" value="TreeGrafter"/>
</dbReference>
<dbReference type="EMBL" id="CP021121">
    <property type="protein sequence ID" value="ARQ68143.1"/>
    <property type="molecule type" value="Genomic_DNA"/>
</dbReference>
<gene>
    <name evidence="6" type="ORF">CAG99_04185</name>
</gene>
<evidence type="ECO:0000259" key="5">
    <source>
        <dbReference type="SMART" id="SM00062"/>
    </source>
</evidence>
<evidence type="ECO:0000313" key="6">
    <source>
        <dbReference type="EMBL" id="ARQ68143.1"/>
    </source>
</evidence>
<evidence type="ECO:0000256" key="4">
    <source>
        <dbReference type="SAM" id="SignalP"/>
    </source>
</evidence>
<comment type="similarity">
    <text evidence="1">Belongs to the bacterial solute-binding protein 3 family.</text>
</comment>
<evidence type="ECO:0000256" key="1">
    <source>
        <dbReference type="ARBA" id="ARBA00010333"/>
    </source>
</evidence>
<evidence type="ECO:0000313" key="7">
    <source>
        <dbReference type="Proteomes" id="UP000194218"/>
    </source>
</evidence>
<proteinExistence type="inferred from homology"/>
<dbReference type="AlphaFoldDB" id="A0A1W7CTJ0"/>
<keyword evidence="7" id="KW-1185">Reference proteome</keyword>
<dbReference type="KEGG" id="smao:CAG99_04185"/>
<dbReference type="Proteomes" id="UP000194218">
    <property type="component" value="Chromosome"/>
</dbReference>
<dbReference type="PANTHER" id="PTHR30085">
    <property type="entry name" value="AMINO ACID ABC TRANSPORTER PERMEASE"/>
    <property type="match status" value="1"/>
</dbReference>
<dbReference type="CDD" id="cd13690">
    <property type="entry name" value="PBP2_GluB"/>
    <property type="match status" value="1"/>
</dbReference>
<feature type="chain" id="PRO_5012190710" evidence="4">
    <location>
        <begin position="23"/>
        <end position="278"/>
    </location>
</feature>
<dbReference type="Gene3D" id="3.40.190.10">
    <property type="entry name" value="Periplasmic binding protein-like II"/>
    <property type="match status" value="2"/>
</dbReference>
<dbReference type="PROSITE" id="PS51257">
    <property type="entry name" value="PROKAR_LIPOPROTEIN"/>
    <property type="match status" value="1"/>
</dbReference>